<dbReference type="OrthoDB" id="429145at2759"/>
<comment type="function">
    <text evidence="1 9">Reversible hydration of carbon dioxide.</text>
</comment>
<dbReference type="Gene3D" id="3.10.200.10">
    <property type="entry name" value="Alpha carbonic anhydrase"/>
    <property type="match status" value="1"/>
</dbReference>
<evidence type="ECO:0000256" key="1">
    <source>
        <dbReference type="ARBA" id="ARBA00002904"/>
    </source>
</evidence>
<dbReference type="PANTHER" id="PTHR18952">
    <property type="entry name" value="CARBONIC ANHYDRASE"/>
    <property type="match status" value="1"/>
</dbReference>
<evidence type="ECO:0000256" key="9">
    <source>
        <dbReference type="RuleBase" id="RU367011"/>
    </source>
</evidence>
<reference evidence="11" key="1">
    <citation type="submission" date="2022-11" db="UniProtKB">
        <authorList>
            <consortium name="EnsemblMetazoa"/>
        </authorList>
    </citation>
    <scope>IDENTIFICATION</scope>
</reference>
<dbReference type="EC" id="4.2.1.1" evidence="3 9"/>
<feature type="domain" description="Alpha-carbonic anhydrase" evidence="10">
    <location>
        <begin position="24"/>
        <end position="289"/>
    </location>
</feature>
<comment type="similarity">
    <text evidence="2 9">Belongs to the alpha-carbonic anhydrase family.</text>
</comment>
<dbReference type="CDD" id="cd00326">
    <property type="entry name" value="alpha_CA"/>
    <property type="match status" value="1"/>
</dbReference>
<evidence type="ECO:0000259" key="10">
    <source>
        <dbReference type="PROSITE" id="PS51144"/>
    </source>
</evidence>
<dbReference type="InterPro" id="IPR023561">
    <property type="entry name" value="Carbonic_anhydrase_a-class"/>
</dbReference>
<dbReference type="PROSITE" id="PS51144">
    <property type="entry name" value="ALPHA_CA_2"/>
    <property type="match status" value="1"/>
</dbReference>
<dbReference type="InterPro" id="IPR001148">
    <property type="entry name" value="CA_dom"/>
</dbReference>
<dbReference type="GO" id="GO:0004089">
    <property type="term" value="F:carbonate dehydratase activity"/>
    <property type="evidence" value="ECO:0007669"/>
    <property type="project" value="UniProtKB-UniRule"/>
</dbReference>
<sequence length="352" mass="38493">METTTCFYVAVCVLVACLSNVQAAGWDYLNDSGKGPDTWEASYDTCGGSKQSPINIETAMVEEKDLGDFTFVGFGEDDKPVNATMTVSNNGHSVVVGVDGDYHVSGAGLGTTAYKAVQFHFHWGSVNSQGSEHTIDGKAYPGELHIVCYNTSYPNFFSALFNEDGLTVLGFFLEIQTVDNPALTQLFDVISSIQFDEEEEDLSMPVVFNNFLPSDLSSYYRYSGSLTTPPCYEIVTWNVFTEPIMVSEAQLNALRRQYANKHNAADNITLTDTYRPVQPVNNRTVYMTDPNAVTDHMTTLSPNQDNINTENVNTPTPSYVNTPTPSSAPCQFASTSLVALVISKVLASVLDD</sequence>
<keyword evidence="5 9" id="KW-0862">Zinc</keyword>
<organism evidence="11 12">
    <name type="scientific">Patiria miniata</name>
    <name type="common">Bat star</name>
    <name type="synonym">Asterina miniata</name>
    <dbReference type="NCBI Taxonomy" id="46514"/>
    <lineage>
        <taxon>Eukaryota</taxon>
        <taxon>Metazoa</taxon>
        <taxon>Echinodermata</taxon>
        <taxon>Eleutherozoa</taxon>
        <taxon>Asterozoa</taxon>
        <taxon>Asteroidea</taxon>
        <taxon>Valvatacea</taxon>
        <taxon>Valvatida</taxon>
        <taxon>Asterinidae</taxon>
        <taxon>Patiria</taxon>
    </lineage>
</organism>
<keyword evidence="4 9" id="KW-0479">Metal-binding</keyword>
<dbReference type="AlphaFoldDB" id="A0A913ZQ15"/>
<dbReference type="FunFam" id="3.10.200.10:FF:000003">
    <property type="entry name" value="Carbonic anhydrase 12"/>
    <property type="match status" value="1"/>
</dbReference>
<accession>A0A913ZQ15</accession>
<dbReference type="RefSeq" id="XP_038053807.1">
    <property type="nucleotide sequence ID" value="XM_038197879.1"/>
</dbReference>
<keyword evidence="7 9" id="KW-0456">Lyase</keyword>
<evidence type="ECO:0000313" key="11">
    <source>
        <dbReference type="EnsemblMetazoa" id="XP_038053807.1"/>
    </source>
</evidence>
<evidence type="ECO:0000256" key="7">
    <source>
        <dbReference type="ARBA" id="ARBA00023239"/>
    </source>
</evidence>
<evidence type="ECO:0000313" key="12">
    <source>
        <dbReference type="Proteomes" id="UP000887568"/>
    </source>
</evidence>
<dbReference type="InterPro" id="IPR018338">
    <property type="entry name" value="Carbonic_anhydrase_a-class_CS"/>
</dbReference>
<dbReference type="SMART" id="SM01057">
    <property type="entry name" value="Carb_anhydrase"/>
    <property type="match status" value="1"/>
</dbReference>
<dbReference type="GeneID" id="119726252"/>
<dbReference type="GO" id="GO:0008270">
    <property type="term" value="F:zinc ion binding"/>
    <property type="evidence" value="ECO:0007669"/>
    <property type="project" value="UniProtKB-UniRule"/>
</dbReference>
<feature type="chain" id="PRO_5038172062" description="Carbonic anhydrase" evidence="9">
    <location>
        <begin position="24"/>
        <end position="352"/>
    </location>
</feature>
<evidence type="ECO:0000256" key="8">
    <source>
        <dbReference type="ARBA" id="ARBA00048348"/>
    </source>
</evidence>
<evidence type="ECO:0000256" key="4">
    <source>
        <dbReference type="ARBA" id="ARBA00022723"/>
    </source>
</evidence>
<dbReference type="Proteomes" id="UP000887568">
    <property type="component" value="Unplaced"/>
</dbReference>
<feature type="signal peptide" evidence="9">
    <location>
        <begin position="1"/>
        <end position="23"/>
    </location>
</feature>
<comment type="catalytic activity">
    <reaction evidence="8 9">
        <text>hydrogencarbonate + H(+) = CO2 + H2O</text>
        <dbReference type="Rhea" id="RHEA:10748"/>
        <dbReference type="ChEBI" id="CHEBI:15377"/>
        <dbReference type="ChEBI" id="CHEBI:15378"/>
        <dbReference type="ChEBI" id="CHEBI:16526"/>
        <dbReference type="ChEBI" id="CHEBI:17544"/>
        <dbReference type="EC" id="4.2.1.1"/>
    </reaction>
</comment>
<protein>
    <recommendedName>
        <fullName evidence="3 9">Carbonic anhydrase</fullName>
        <ecNumber evidence="3 9">4.2.1.1</ecNumber>
    </recommendedName>
</protein>
<comment type="cofactor">
    <cofactor evidence="9">
        <name>Zn(2+)</name>
        <dbReference type="ChEBI" id="CHEBI:29105"/>
    </cofactor>
</comment>
<name>A0A913ZQ15_PATMI</name>
<keyword evidence="6" id="KW-0325">Glycoprotein</keyword>
<dbReference type="OMA" id="INIETAM"/>
<proteinExistence type="inferred from homology"/>
<dbReference type="Pfam" id="PF00194">
    <property type="entry name" value="Carb_anhydrase"/>
    <property type="match status" value="1"/>
</dbReference>
<dbReference type="PANTHER" id="PTHR18952:SF265">
    <property type="entry name" value="CARBONIC ANHYDRASE"/>
    <property type="match status" value="1"/>
</dbReference>
<evidence type="ECO:0000256" key="5">
    <source>
        <dbReference type="ARBA" id="ARBA00022833"/>
    </source>
</evidence>
<keyword evidence="12" id="KW-1185">Reference proteome</keyword>
<dbReference type="SUPFAM" id="SSF51069">
    <property type="entry name" value="Carbonic anhydrase"/>
    <property type="match status" value="1"/>
</dbReference>
<evidence type="ECO:0000256" key="6">
    <source>
        <dbReference type="ARBA" id="ARBA00023180"/>
    </source>
</evidence>
<dbReference type="PROSITE" id="PS00162">
    <property type="entry name" value="ALPHA_CA_1"/>
    <property type="match status" value="1"/>
</dbReference>
<dbReference type="EnsemblMetazoa" id="XM_038197879.1">
    <property type="protein sequence ID" value="XP_038053807.1"/>
    <property type="gene ID" value="LOC119726252"/>
</dbReference>
<dbReference type="InterPro" id="IPR036398">
    <property type="entry name" value="CA_dom_sf"/>
</dbReference>
<keyword evidence="9" id="KW-0732">Signal</keyword>
<evidence type="ECO:0000256" key="2">
    <source>
        <dbReference type="ARBA" id="ARBA00010718"/>
    </source>
</evidence>
<evidence type="ECO:0000256" key="3">
    <source>
        <dbReference type="ARBA" id="ARBA00012925"/>
    </source>
</evidence>
<dbReference type="GO" id="GO:0005886">
    <property type="term" value="C:plasma membrane"/>
    <property type="evidence" value="ECO:0007669"/>
    <property type="project" value="TreeGrafter"/>
</dbReference>